<dbReference type="STRING" id="937775.Metlim_0268"/>
<keyword evidence="2" id="KW-1185">Reference proteome</keyword>
<dbReference type="EMBL" id="CM001436">
    <property type="protein sequence ID" value="EHQ34415.1"/>
    <property type="molecule type" value="Genomic_DNA"/>
</dbReference>
<proteinExistence type="predicted"/>
<dbReference type="InParanoid" id="H1Z0E8"/>
<evidence type="ECO:0000313" key="1">
    <source>
        <dbReference type="EMBL" id="EHQ34415.1"/>
    </source>
</evidence>
<dbReference type="AlphaFoldDB" id="H1Z0E8"/>
<dbReference type="RefSeq" id="WP_004076054.1">
    <property type="nucleotide sequence ID" value="NZ_CM001436.1"/>
</dbReference>
<reference evidence="1 2" key="1">
    <citation type="submission" date="2011-10" db="EMBL/GenBank/DDBJ databases">
        <title>The Improved High-Quality Draft genome of Methanoplanus limicola DSM 2279.</title>
        <authorList>
            <consortium name="US DOE Joint Genome Institute (JGI-PGF)"/>
            <person name="Lucas S."/>
            <person name="Copeland A."/>
            <person name="Lapidus A."/>
            <person name="Glavina del Rio T."/>
            <person name="Dalin E."/>
            <person name="Tice H."/>
            <person name="Bruce D."/>
            <person name="Goodwin L."/>
            <person name="Pitluck S."/>
            <person name="Peters L."/>
            <person name="Mikhailova N."/>
            <person name="Lu M."/>
            <person name="Kyrpides N."/>
            <person name="Mavromatis K."/>
            <person name="Ivanova N."/>
            <person name="Markowitz V."/>
            <person name="Cheng J.-F."/>
            <person name="Hugenholtz P."/>
            <person name="Woyke T."/>
            <person name="Wu D."/>
            <person name="Wirth R."/>
            <person name="Brambilla E.-M."/>
            <person name="Klenk H.-P."/>
            <person name="Eisen J.A."/>
        </authorList>
    </citation>
    <scope>NUCLEOTIDE SEQUENCE [LARGE SCALE GENOMIC DNA]</scope>
    <source>
        <strain evidence="1 2">DSM 2279</strain>
    </source>
</reference>
<organism evidence="1 2">
    <name type="scientific">Methanoplanus limicola DSM 2279</name>
    <dbReference type="NCBI Taxonomy" id="937775"/>
    <lineage>
        <taxon>Archaea</taxon>
        <taxon>Methanobacteriati</taxon>
        <taxon>Methanobacteriota</taxon>
        <taxon>Stenosarchaea group</taxon>
        <taxon>Methanomicrobia</taxon>
        <taxon>Methanomicrobiales</taxon>
        <taxon>Methanomicrobiaceae</taxon>
        <taxon>Methanoplanus</taxon>
    </lineage>
</organism>
<dbReference type="Proteomes" id="UP000005741">
    <property type="component" value="Chromosome"/>
</dbReference>
<evidence type="ECO:0000313" key="2">
    <source>
        <dbReference type="Proteomes" id="UP000005741"/>
    </source>
</evidence>
<protein>
    <submittedName>
        <fullName evidence="1">Uncharacterized protein</fullName>
    </submittedName>
</protein>
<name>H1Z0E8_9EURY</name>
<accession>H1Z0E8</accession>
<gene>
    <name evidence="1" type="ORF">Metlim_0268</name>
</gene>
<dbReference type="HOGENOM" id="CLU_2839390_0_0_2"/>
<sequence>MSFRTVEKDMQILERYSSGDYLKPEDKDDVERLASMGMMSIGVNPQLFKLTAKTTSFGKELIIYK</sequence>